<proteinExistence type="predicted"/>
<dbReference type="InterPro" id="IPR029060">
    <property type="entry name" value="PIN-like_dom_sf"/>
</dbReference>
<dbReference type="Proteomes" id="UP001476950">
    <property type="component" value="Unassembled WGS sequence"/>
</dbReference>
<dbReference type="SUPFAM" id="SSF88723">
    <property type="entry name" value="PIN domain-like"/>
    <property type="match status" value="1"/>
</dbReference>
<name>A0ABV0KM15_9CYAN</name>
<evidence type="ECO:0000313" key="2">
    <source>
        <dbReference type="Proteomes" id="UP001476950"/>
    </source>
</evidence>
<gene>
    <name evidence="1" type="ORF">NDI38_17165</name>
</gene>
<sequence length="32" mass="3634">MWIAALALQHALILVTRDAHFQEVESLKTAAW</sequence>
<keyword evidence="2" id="KW-1185">Reference proteome</keyword>
<organism evidence="1 2">
    <name type="scientific">Stenomitos frigidus AS-A4</name>
    <dbReference type="NCBI Taxonomy" id="2933935"/>
    <lineage>
        <taxon>Bacteria</taxon>
        <taxon>Bacillati</taxon>
        <taxon>Cyanobacteriota</taxon>
        <taxon>Cyanophyceae</taxon>
        <taxon>Leptolyngbyales</taxon>
        <taxon>Leptolyngbyaceae</taxon>
        <taxon>Stenomitos</taxon>
    </lineage>
</organism>
<comment type="caution">
    <text evidence="1">The sequence shown here is derived from an EMBL/GenBank/DDBJ whole genome shotgun (WGS) entry which is preliminary data.</text>
</comment>
<dbReference type="Gene3D" id="3.40.50.1010">
    <property type="entry name" value="5'-nuclease"/>
    <property type="match status" value="1"/>
</dbReference>
<reference evidence="1 2" key="1">
    <citation type="submission" date="2022-04" db="EMBL/GenBank/DDBJ databases">
        <title>Positive selection, recombination, and allopatry shape intraspecific diversity of widespread and dominant cyanobacteria.</title>
        <authorList>
            <person name="Wei J."/>
            <person name="Shu W."/>
            <person name="Hu C."/>
        </authorList>
    </citation>
    <scope>NUCLEOTIDE SEQUENCE [LARGE SCALE GENOMIC DNA]</scope>
    <source>
        <strain evidence="1 2">AS-A4</strain>
    </source>
</reference>
<evidence type="ECO:0000313" key="1">
    <source>
        <dbReference type="EMBL" id="MEP1060167.1"/>
    </source>
</evidence>
<accession>A0ABV0KM15</accession>
<protein>
    <submittedName>
        <fullName evidence="1">Uncharacterized protein</fullName>
    </submittedName>
</protein>
<dbReference type="EMBL" id="JAMPLM010000015">
    <property type="protein sequence ID" value="MEP1060167.1"/>
    <property type="molecule type" value="Genomic_DNA"/>
</dbReference>